<reference evidence="1" key="1">
    <citation type="submission" date="2023-03" db="UniProtKB">
        <authorList>
            <consortium name="EnsemblPlants"/>
        </authorList>
    </citation>
    <scope>IDENTIFICATION</scope>
</reference>
<evidence type="ECO:0000313" key="1">
    <source>
        <dbReference type="EnsemblPlants" id="MELO3C021032.2.1"/>
    </source>
</evidence>
<proteinExistence type="predicted"/>
<dbReference type="AlphaFoldDB" id="A0A9I9DMA5"/>
<dbReference type="EnsemblPlants" id="MELO3C021032.2.1">
    <property type="protein sequence ID" value="MELO3C021032.2.1"/>
    <property type="gene ID" value="MELO3C021032.2"/>
</dbReference>
<dbReference type="Gramene" id="MELO3C021032.2.1">
    <property type="protein sequence ID" value="MELO3C021032.2.1"/>
    <property type="gene ID" value="MELO3C021032.2"/>
</dbReference>
<sequence>TAEHSNSNQNYQISIGGIPLYDPSLGLTGILDLNLSSS</sequence>
<organism evidence="1">
    <name type="scientific">Cucumis melo</name>
    <name type="common">Muskmelon</name>
    <dbReference type="NCBI Taxonomy" id="3656"/>
    <lineage>
        <taxon>Eukaryota</taxon>
        <taxon>Viridiplantae</taxon>
        <taxon>Streptophyta</taxon>
        <taxon>Embryophyta</taxon>
        <taxon>Tracheophyta</taxon>
        <taxon>Spermatophyta</taxon>
        <taxon>Magnoliopsida</taxon>
        <taxon>eudicotyledons</taxon>
        <taxon>Gunneridae</taxon>
        <taxon>Pentapetalae</taxon>
        <taxon>rosids</taxon>
        <taxon>fabids</taxon>
        <taxon>Cucurbitales</taxon>
        <taxon>Cucurbitaceae</taxon>
        <taxon>Benincaseae</taxon>
        <taxon>Cucumis</taxon>
    </lineage>
</organism>
<name>A0A9I9DMA5_CUCME</name>
<accession>A0A9I9DMA5</accession>
<protein>
    <submittedName>
        <fullName evidence="1">Uncharacterized protein</fullName>
    </submittedName>
</protein>